<dbReference type="InterPro" id="IPR043519">
    <property type="entry name" value="NT_sf"/>
</dbReference>
<dbReference type="Gene3D" id="3.30.460.10">
    <property type="entry name" value="Beta Polymerase, domain 2"/>
    <property type="match status" value="1"/>
</dbReference>
<accession>A0ABM7HMI2</accession>
<dbReference type="Pfam" id="PF18134">
    <property type="entry name" value="AGS_C"/>
    <property type="match status" value="1"/>
</dbReference>
<organism evidence="3 4">
    <name type="scientific">Mycolicibacterium mageritense</name>
    <name type="common">Mycobacterium mageritense</name>
    <dbReference type="NCBI Taxonomy" id="53462"/>
    <lineage>
        <taxon>Bacteria</taxon>
        <taxon>Bacillati</taxon>
        <taxon>Actinomycetota</taxon>
        <taxon>Actinomycetes</taxon>
        <taxon>Mycobacteriales</taxon>
        <taxon>Mycobacteriaceae</taxon>
        <taxon>Mycolicibacterium</taxon>
    </lineage>
</organism>
<dbReference type="InterPro" id="IPR006116">
    <property type="entry name" value="NT_2-5OAS_ClassI-CCAase"/>
</dbReference>
<dbReference type="InterPro" id="IPR040511">
    <property type="entry name" value="AGS_C"/>
</dbReference>
<keyword evidence="4" id="KW-1185">Reference proteome</keyword>
<dbReference type="Pfam" id="PF18144">
    <property type="entry name" value="SMODS"/>
    <property type="match status" value="1"/>
</dbReference>
<feature type="domain" description="Adenylyl/Guanylyl and SMODS C-terminal sensor" evidence="2">
    <location>
        <begin position="324"/>
        <end position="454"/>
    </location>
</feature>
<evidence type="ECO:0000256" key="1">
    <source>
        <dbReference type="ARBA" id="ARBA00023118"/>
    </source>
</evidence>
<proteinExistence type="predicted"/>
<evidence type="ECO:0000259" key="2">
    <source>
        <dbReference type="Pfam" id="PF18134"/>
    </source>
</evidence>
<evidence type="ECO:0000313" key="4">
    <source>
        <dbReference type="Proteomes" id="UP000465622"/>
    </source>
</evidence>
<dbReference type="Proteomes" id="UP000465622">
    <property type="component" value="Chromosome"/>
</dbReference>
<reference evidence="3 4" key="1">
    <citation type="journal article" date="2019" name="Emerg. Microbes Infect.">
        <title>Comprehensive subspecies identification of 175 nontuberculous mycobacteria species based on 7547 genomic profiles.</title>
        <authorList>
            <person name="Matsumoto Y."/>
            <person name="Kinjo T."/>
            <person name="Motooka D."/>
            <person name="Nabeya D."/>
            <person name="Jung N."/>
            <person name="Uechi K."/>
            <person name="Horii T."/>
            <person name="Iida T."/>
            <person name="Fujita J."/>
            <person name="Nakamura S."/>
        </authorList>
    </citation>
    <scope>NUCLEOTIDE SEQUENCE [LARGE SCALE GENOMIC DNA]</scope>
    <source>
        <strain evidence="3 4">JCM 12375</strain>
    </source>
</reference>
<keyword evidence="1" id="KW-0051">Antiviral defense</keyword>
<dbReference type="EMBL" id="AP022567">
    <property type="protein sequence ID" value="BBX31723.1"/>
    <property type="molecule type" value="Genomic_DNA"/>
</dbReference>
<dbReference type="CDD" id="cd05400">
    <property type="entry name" value="NT_2-5OAS_ClassI-CCAase"/>
    <property type="match status" value="1"/>
</dbReference>
<evidence type="ECO:0000313" key="3">
    <source>
        <dbReference type="EMBL" id="BBX31723.1"/>
    </source>
</evidence>
<gene>
    <name evidence="3" type="ORF">MMAGJ_10050</name>
</gene>
<name>A0ABM7HMI2_MYCME</name>
<sequence length="463" mass="51965">MAVALRRVPQLERAVSDIQSHFDTFLDEISLGQTQVDRIVSASNTLRNFLTEHYGLSDADVFLQGSYANGTAVKPVEGGDYDVDIVCVSASADDTAPGAIQDLYDALDSNGRYSGKLTSKQPCVRIQYADDAIGSFHVDVVPARIGQSDGPLDAPRKATGWHATAPNEYTSWCERQGVHFRQIVQMLKRWRDEHQGVRSAIKSIVLQVLIAEHMPQIAVNDADWIAQTILNMNDALQPLNSPPEVWNPVLPSENLAARWTNEAFTDFKRELAEAADLITKATETDDLVEQVEHWQDLFGEDFPDVDKDLFHVELADTSHAQSPETKGWYELLDSRYSVSLRACSQLGKRAKRVPYPNDGGLLFKGRNLVFKATASGPTDFSVWWRVTNTGEHARKESSLRGDFFRAKARNQRKPSPDPTENWESTAYTGTHLVEVFLVVGQRVVARSEPFKVNIYNSIFQWRR</sequence>
<protein>
    <recommendedName>
        <fullName evidence="2">Adenylyl/Guanylyl and SMODS C-terminal sensor domain-containing protein</fullName>
    </recommendedName>
</protein>
<dbReference type="SUPFAM" id="SSF81301">
    <property type="entry name" value="Nucleotidyltransferase"/>
    <property type="match status" value="1"/>
</dbReference>